<evidence type="ECO:0000313" key="2">
    <source>
        <dbReference type="EMBL" id="GAA3982968.1"/>
    </source>
</evidence>
<evidence type="ECO:0000313" key="3">
    <source>
        <dbReference type="Proteomes" id="UP001501556"/>
    </source>
</evidence>
<dbReference type="EMBL" id="BAABDI010000023">
    <property type="protein sequence ID" value="GAA3982968.1"/>
    <property type="molecule type" value="Genomic_DNA"/>
</dbReference>
<protein>
    <submittedName>
        <fullName evidence="2">Uncharacterized protein</fullName>
    </submittedName>
</protein>
<reference evidence="3" key="1">
    <citation type="journal article" date="2019" name="Int. J. Syst. Evol. Microbiol.">
        <title>The Global Catalogue of Microorganisms (GCM) 10K type strain sequencing project: providing services to taxonomists for standard genome sequencing and annotation.</title>
        <authorList>
            <consortium name="The Broad Institute Genomics Platform"/>
            <consortium name="The Broad Institute Genome Sequencing Center for Infectious Disease"/>
            <person name="Wu L."/>
            <person name="Ma J."/>
        </authorList>
    </citation>
    <scope>NUCLEOTIDE SEQUENCE [LARGE SCALE GENOMIC DNA]</scope>
    <source>
        <strain evidence="3">JCM 17217</strain>
    </source>
</reference>
<accession>A0ABP7QI68</accession>
<name>A0ABP7QI68_9BACT</name>
<evidence type="ECO:0000256" key="1">
    <source>
        <dbReference type="SAM" id="MobiDB-lite"/>
    </source>
</evidence>
<comment type="caution">
    <text evidence="2">The sequence shown here is derived from an EMBL/GenBank/DDBJ whole genome shotgun (WGS) entry which is preliminary data.</text>
</comment>
<organism evidence="2 3">
    <name type="scientific">Hymenobacter antarcticus</name>
    <dbReference type="NCBI Taxonomy" id="486270"/>
    <lineage>
        <taxon>Bacteria</taxon>
        <taxon>Pseudomonadati</taxon>
        <taxon>Bacteroidota</taxon>
        <taxon>Cytophagia</taxon>
        <taxon>Cytophagales</taxon>
        <taxon>Hymenobacteraceae</taxon>
        <taxon>Hymenobacter</taxon>
    </lineage>
</organism>
<sequence>MEQETVTGKHSGARRTSRFQTDRPGNCIDGGESFIGWGKACKGERQLFLTREEMFSRKAEPGWCHRRVGVER</sequence>
<dbReference type="Proteomes" id="UP001501556">
    <property type="component" value="Unassembled WGS sequence"/>
</dbReference>
<feature type="region of interest" description="Disordered" evidence="1">
    <location>
        <begin position="1"/>
        <end position="26"/>
    </location>
</feature>
<gene>
    <name evidence="2" type="ORF">GCM10022407_30230</name>
</gene>
<keyword evidence="3" id="KW-1185">Reference proteome</keyword>
<proteinExistence type="predicted"/>